<gene>
    <name evidence="1" type="ORF">CPB83DRAFT_837039</name>
</gene>
<dbReference type="EMBL" id="MU157866">
    <property type="protein sequence ID" value="KAF9526889.1"/>
    <property type="molecule type" value="Genomic_DNA"/>
</dbReference>
<protein>
    <submittedName>
        <fullName evidence="1">Uncharacterized protein</fullName>
    </submittedName>
</protein>
<comment type="caution">
    <text evidence="1">The sequence shown here is derived from an EMBL/GenBank/DDBJ whole genome shotgun (WGS) entry which is preliminary data.</text>
</comment>
<sequence length="364" mass="40255">MHSALHAAYKAVSDLDPLPPGGSAAEEEAWFAQYQLAQQYAGRIFEHLIGVGEASGTTVSDNGRELLAPAKDPPVPAANKRHTAISSAVSGAKPIDAQELVGLLVSTEPLSLQRREDAGFIALLQGYKLDCTVEQLKRLYFGDNFVNKDLTDCTKRVDAVQDINARLLEREQEFIYVIPADATMLFLHGLNWSVNALMFAADWEVISADPNGRSLKLTYRSEAFKLYHAAFMATMHTKNKYDKMFKQFMLGHEKVITACNTLLKLFDKFGCVVLLDPIWAPVADYTHGSTGRTPVFASIVRMVTVDWMAPENYQENNGEAFLKVVRALGGNTVYMQKFVDGVFASVPLFARSGPARYLCAMLLC</sequence>
<proteinExistence type="predicted"/>
<reference evidence="1" key="1">
    <citation type="submission" date="2020-11" db="EMBL/GenBank/DDBJ databases">
        <authorList>
            <consortium name="DOE Joint Genome Institute"/>
            <person name="Ahrendt S."/>
            <person name="Riley R."/>
            <person name="Andreopoulos W."/>
            <person name="Labutti K."/>
            <person name="Pangilinan J."/>
            <person name="Ruiz-Duenas F.J."/>
            <person name="Barrasa J.M."/>
            <person name="Sanchez-Garcia M."/>
            <person name="Camarero S."/>
            <person name="Miyauchi S."/>
            <person name="Serrano A."/>
            <person name="Linde D."/>
            <person name="Babiker R."/>
            <person name="Drula E."/>
            <person name="Ayuso-Fernandez I."/>
            <person name="Pacheco R."/>
            <person name="Padilla G."/>
            <person name="Ferreira P."/>
            <person name="Barriuso J."/>
            <person name="Kellner H."/>
            <person name="Castanera R."/>
            <person name="Alfaro M."/>
            <person name="Ramirez L."/>
            <person name="Pisabarro A.G."/>
            <person name="Kuo A."/>
            <person name="Tritt A."/>
            <person name="Lipzen A."/>
            <person name="He G."/>
            <person name="Yan M."/>
            <person name="Ng V."/>
            <person name="Cullen D."/>
            <person name="Martin F."/>
            <person name="Rosso M.-N."/>
            <person name="Henrissat B."/>
            <person name="Hibbett D."/>
            <person name="Martinez A.T."/>
            <person name="Grigoriev I.V."/>
        </authorList>
    </citation>
    <scope>NUCLEOTIDE SEQUENCE</scope>
    <source>
        <strain evidence="1">CBS 506.95</strain>
    </source>
</reference>
<dbReference type="OrthoDB" id="3054393at2759"/>
<evidence type="ECO:0000313" key="2">
    <source>
        <dbReference type="Proteomes" id="UP000807306"/>
    </source>
</evidence>
<accession>A0A9P6ED72</accession>
<organism evidence="1 2">
    <name type="scientific">Crepidotus variabilis</name>
    <dbReference type="NCBI Taxonomy" id="179855"/>
    <lineage>
        <taxon>Eukaryota</taxon>
        <taxon>Fungi</taxon>
        <taxon>Dikarya</taxon>
        <taxon>Basidiomycota</taxon>
        <taxon>Agaricomycotina</taxon>
        <taxon>Agaricomycetes</taxon>
        <taxon>Agaricomycetidae</taxon>
        <taxon>Agaricales</taxon>
        <taxon>Agaricineae</taxon>
        <taxon>Crepidotaceae</taxon>
        <taxon>Crepidotus</taxon>
    </lineage>
</organism>
<evidence type="ECO:0000313" key="1">
    <source>
        <dbReference type="EMBL" id="KAF9526889.1"/>
    </source>
</evidence>
<keyword evidence="2" id="KW-1185">Reference proteome</keyword>
<name>A0A9P6ED72_9AGAR</name>
<dbReference type="AlphaFoldDB" id="A0A9P6ED72"/>
<dbReference type="Proteomes" id="UP000807306">
    <property type="component" value="Unassembled WGS sequence"/>
</dbReference>